<organism evidence="1 2">
    <name type="scientific">Staphylococcus phage phiSA_BS1</name>
    <dbReference type="NCBI Taxonomy" id="2126734"/>
    <lineage>
        <taxon>Viruses</taxon>
        <taxon>Duplodnaviria</taxon>
        <taxon>Heunggongvirae</taxon>
        <taxon>Uroviricota</taxon>
        <taxon>Caudoviricetes</taxon>
        <taxon>Herelleviridae</taxon>
        <taxon>Twortvirinae</taxon>
        <taxon>Baoshanvirus</taxon>
        <taxon>Baoshanvirus BS1</taxon>
    </lineage>
</organism>
<accession>A0A2P1MXH8</accession>
<dbReference type="GeneID" id="54990006"/>
<protein>
    <submittedName>
        <fullName evidence="1">Major tail sheath</fullName>
    </submittedName>
</protein>
<reference evidence="1 2" key="1">
    <citation type="submission" date="2018-03" db="EMBL/GenBank/DDBJ databases">
        <title>Isolation, the biological characteristics and genomics of two new strains of lysate Staphylococcus aureus phage.</title>
        <authorList>
            <person name="Jin X."/>
            <person name="Zhang C."/>
        </authorList>
    </citation>
    <scope>NUCLEOTIDE SEQUENCE [LARGE SCALE GENOMIC DNA]</scope>
</reference>
<sequence length="589" mass="64872">MAESVFPRIPITRPHTEINVDTSGIGGSASSSEKILCLIGQAEGGEPNTVYELRNYSQAEQVFRSGELVDAIHLAWTTNPEFTAGTILAMRIEDAEPATLTKGGLTFKSKIYGVDSNDIQVALEENTITDSYRLKVNFDKDRIRNTYDNIGNIFKLEYTGEGQGTYTVKHNKETGKATNLILSEDGSEVRNYALGEGVYEYTNDIIKDVNNLPSFKATLSPFGNKDLETKYLDEVTDVDIKVEDGVYVTAVFGDILNQTKYDQAVTIERAEAQQESPSDVGVEAGESSAEVTAGSTVSTQDIEPFELSNLQGGTNGTPPSTWSEKLDKFAHEGGYYIVPLSSRQSVHAEVAHFVTSRSDAGEPMRAIVGAGFNEAKEQLIGRASALVNPRVTLIANSGTFMMGDGRRNHVPAYMVAAAIGGLVSGLDIGESITFKNFGINSLDQVYESSDLDQLNENGVVSIEFVRDRLNTRFRIVDDVTTFNDTRDPVKSEMAIGEENDFLSSELKILLDDNFIGTRTTETSPSIIKDFIQSYLERKKRDHEIQDFTPEDVQVIIEGKEARISMTVFPIRTLKKITVSLVYKEQQLQA</sequence>
<evidence type="ECO:0000313" key="1">
    <source>
        <dbReference type="EMBL" id="AVP40283.1"/>
    </source>
</evidence>
<dbReference type="RefSeq" id="YP_009799517.1">
    <property type="nucleotide sequence ID" value="NC_047945.1"/>
</dbReference>
<keyword evidence="2" id="KW-1185">Reference proteome</keyword>
<evidence type="ECO:0000313" key="2">
    <source>
        <dbReference type="Proteomes" id="UP000241797"/>
    </source>
</evidence>
<dbReference type="KEGG" id="vg:54990006"/>
<name>A0A2P1MXH8_9CAUD</name>
<dbReference type="Proteomes" id="UP000241797">
    <property type="component" value="Segment"/>
</dbReference>
<dbReference type="EMBL" id="MH078572">
    <property type="protein sequence ID" value="AVP40283.1"/>
    <property type="molecule type" value="Genomic_DNA"/>
</dbReference>
<proteinExistence type="predicted"/>